<feature type="compositionally biased region" description="Polar residues" evidence="4">
    <location>
        <begin position="211"/>
        <end position="225"/>
    </location>
</feature>
<feature type="region of interest" description="Disordered" evidence="4">
    <location>
        <begin position="457"/>
        <end position="482"/>
    </location>
</feature>
<dbReference type="PANTHER" id="PTHR14493">
    <property type="entry name" value="UNKEMPT FAMILY MEMBER"/>
    <property type="match status" value="1"/>
</dbReference>
<dbReference type="GO" id="GO:0008270">
    <property type="term" value="F:zinc ion binding"/>
    <property type="evidence" value="ECO:0007669"/>
    <property type="project" value="UniProtKB-KW"/>
</dbReference>
<proteinExistence type="predicted"/>
<feature type="region of interest" description="Disordered" evidence="4">
    <location>
        <begin position="665"/>
        <end position="703"/>
    </location>
</feature>
<feature type="compositionally biased region" description="Basic residues" evidence="4">
    <location>
        <begin position="672"/>
        <end position="685"/>
    </location>
</feature>
<protein>
    <submittedName>
        <fullName evidence="5">Unkempt family protein</fullName>
    </submittedName>
</protein>
<evidence type="ECO:0000256" key="3">
    <source>
        <dbReference type="ARBA" id="ARBA00022833"/>
    </source>
</evidence>
<sequence length="766" mass="84794">MVLESSMNIIGDQLSPHMSSMEGDVAKIDSIRGTSFINNNSHGNNAHDTSESREIGNTPVLSVISHNVATLSHGTQSPTAKKGDAIFREPLDSWSRVVVGGGTPPPRSNSGETLLTSNAQQHVHPQVMHERSNSFPEHSSGDQVKVTPAFVHSHSWGMSHFHPAPPQAALATIQQGVEAPSTPLASPMLHSTNAQFKNYLSVTYSPLSIGESTGQTSATSLSPMSLSPHASPYVNPRSSGSSPSPPPWMLDANEFHSEPPTMRHNLHSRPPQSLNFNGTLSPNLHSPQDCNRHPLSSNTAHRPVPKPHTSSTPQVPLHQRSSTEVLKTLLRKKACLYEPETSHSISLVTWLVGRRLALSQGYFTRQQLQSGVHSCVAKKIVEGIVTRTKVNRCMQIILNSCFHYIIPRPDGSEENGEAFRLSFTGDAANDEHLLRSLPAPWNNLSLDSLANSESDFFNMSDDEGDEKRKSKERSDSLSLDSGGGKRSVLLCFNENVCSASDVFHCHNEFIRDVAHTANLTLSPEEWQSFFTGSRAYRKKPNSIDNFESGYSRMNQQSLSSFRTSWCAKRYEHDHAVCGFAHAEINRGWLRRDPVAHKYKPLSCPNIKSLPGKEGCFINMCPRGVACEHAHSNEEIIYHPDNYKRLACKNSANSCPLRDVCPRVHTKQDMPHHHSHGYHRHGRRRHDNSPSQRPRSSSDAARFGGFGKIPDGSPTLYIDPAPLSEFEKTLLLPGLQAMFRDHSSSIFYSNKTNGNLCEYGLFGYKIK</sequence>
<dbReference type="EMBL" id="JATAAI010000015">
    <property type="protein sequence ID" value="KAK1740531.1"/>
    <property type="molecule type" value="Genomic_DNA"/>
</dbReference>
<evidence type="ECO:0000256" key="2">
    <source>
        <dbReference type="ARBA" id="ARBA00022771"/>
    </source>
</evidence>
<evidence type="ECO:0000256" key="1">
    <source>
        <dbReference type="ARBA" id="ARBA00022723"/>
    </source>
</evidence>
<reference evidence="5" key="1">
    <citation type="submission" date="2023-06" db="EMBL/GenBank/DDBJ databases">
        <title>Survivors Of The Sea: Transcriptome response of Skeletonema marinoi to long-term dormancy.</title>
        <authorList>
            <person name="Pinder M.I.M."/>
            <person name="Kourtchenko O."/>
            <person name="Robertson E.K."/>
            <person name="Larsson T."/>
            <person name="Maumus F."/>
            <person name="Osuna-Cruz C.M."/>
            <person name="Vancaester E."/>
            <person name="Stenow R."/>
            <person name="Vandepoele K."/>
            <person name="Ploug H."/>
            <person name="Bruchert V."/>
            <person name="Godhe A."/>
            <person name="Topel M."/>
        </authorList>
    </citation>
    <scope>NUCLEOTIDE SEQUENCE</scope>
    <source>
        <strain evidence="5">R05AC</strain>
    </source>
</reference>
<dbReference type="PANTHER" id="PTHR14493:SF50">
    <property type="entry name" value="RING FINGER PROTEIN UNKEMPT"/>
    <property type="match status" value="1"/>
</dbReference>
<dbReference type="Proteomes" id="UP001224775">
    <property type="component" value="Unassembled WGS sequence"/>
</dbReference>
<feature type="compositionally biased region" description="Polar residues" evidence="4">
    <location>
        <begin position="688"/>
        <end position="698"/>
    </location>
</feature>
<evidence type="ECO:0000256" key="4">
    <source>
        <dbReference type="SAM" id="MobiDB-lite"/>
    </source>
</evidence>
<gene>
    <name evidence="5" type="ORF">QTG54_008626</name>
</gene>
<keyword evidence="3" id="KW-0862">Zinc</keyword>
<feature type="compositionally biased region" description="Polar residues" evidence="4">
    <location>
        <begin position="308"/>
        <end position="320"/>
    </location>
</feature>
<feature type="region of interest" description="Disordered" evidence="4">
    <location>
        <begin position="211"/>
        <end position="320"/>
    </location>
</feature>
<name>A0AAD9DAQ0_9STRA</name>
<feature type="compositionally biased region" description="Polar residues" evidence="4">
    <location>
        <begin position="270"/>
        <end position="300"/>
    </location>
</feature>
<accession>A0AAD9DAQ0</accession>
<keyword evidence="2" id="KW-0863">Zinc-finger</keyword>
<comment type="caution">
    <text evidence="5">The sequence shown here is derived from an EMBL/GenBank/DDBJ whole genome shotgun (WGS) entry which is preliminary data.</text>
</comment>
<dbReference type="InterPro" id="IPR045234">
    <property type="entry name" value="Unkempt-like"/>
</dbReference>
<dbReference type="AlphaFoldDB" id="A0AAD9DAQ0"/>
<evidence type="ECO:0000313" key="6">
    <source>
        <dbReference type="Proteomes" id="UP001224775"/>
    </source>
</evidence>
<keyword evidence="1" id="KW-0479">Metal-binding</keyword>
<feature type="compositionally biased region" description="Basic and acidic residues" evidence="4">
    <location>
        <begin position="465"/>
        <end position="475"/>
    </location>
</feature>
<evidence type="ECO:0000313" key="5">
    <source>
        <dbReference type="EMBL" id="KAK1740531.1"/>
    </source>
</evidence>
<organism evidence="5 6">
    <name type="scientific">Skeletonema marinoi</name>
    <dbReference type="NCBI Taxonomy" id="267567"/>
    <lineage>
        <taxon>Eukaryota</taxon>
        <taxon>Sar</taxon>
        <taxon>Stramenopiles</taxon>
        <taxon>Ochrophyta</taxon>
        <taxon>Bacillariophyta</taxon>
        <taxon>Coscinodiscophyceae</taxon>
        <taxon>Thalassiosirophycidae</taxon>
        <taxon>Thalassiosirales</taxon>
        <taxon>Skeletonemataceae</taxon>
        <taxon>Skeletonema</taxon>
        <taxon>Skeletonema marinoi-dohrnii complex</taxon>
    </lineage>
</organism>
<keyword evidence="6" id="KW-1185">Reference proteome</keyword>